<keyword evidence="2" id="KW-0472">Membrane</keyword>
<dbReference type="PANTHER" id="PTHR23076">
    <property type="entry name" value="METALLOPROTEASE M41 FTSH"/>
    <property type="match status" value="1"/>
</dbReference>
<evidence type="ECO:0000256" key="2">
    <source>
        <dbReference type="SAM" id="Phobius"/>
    </source>
</evidence>
<dbReference type="GO" id="GO:0005886">
    <property type="term" value="C:plasma membrane"/>
    <property type="evidence" value="ECO:0007669"/>
    <property type="project" value="TreeGrafter"/>
</dbReference>
<evidence type="ECO:0000313" key="4">
    <source>
        <dbReference type="EMBL" id="BAN02640.1"/>
    </source>
</evidence>
<organism evidence="4 5">
    <name type="scientific">Ilumatobacter coccineus (strain NBRC 103263 / KCTC 29153 / YM16-304)</name>
    <dbReference type="NCBI Taxonomy" id="1313172"/>
    <lineage>
        <taxon>Bacteria</taxon>
        <taxon>Bacillati</taxon>
        <taxon>Actinomycetota</taxon>
        <taxon>Acidimicrobiia</taxon>
        <taxon>Acidimicrobiales</taxon>
        <taxon>Ilumatobacteraceae</taxon>
        <taxon>Ilumatobacter</taxon>
    </lineage>
</organism>
<dbReference type="InterPro" id="IPR003960">
    <property type="entry name" value="ATPase_AAA_CS"/>
</dbReference>
<dbReference type="Gene3D" id="3.40.50.300">
    <property type="entry name" value="P-loop containing nucleotide triphosphate hydrolases"/>
    <property type="match status" value="1"/>
</dbReference>
<dbReference type="GO" id="GO:0004222">
    <property type="term" value="F:metalloendopeptidase activity"/>
    <property type="evidence" value="ECO:0007669"/>
    <property type="project" value="InterPro"/>
</dbReference>
<dbReference type="Proteomes" id="UP000011863">
    <property type="component" value="Chromosome"/>
</dbReference>
<feature type="transmembrane region" description="Helical" evidence="2">
    <location>
        <begin position="81"/>
        <end position="100"/>
    </location>
</feature>
<reference evidence="4 5" key="1">
    <citation type="journal article" date="2013" name="Int. J. Syst. Evol. Microbiol.">
        <title>Ilumatobacter nonamiense sp. nov. and Ilumatobacter coccineum sp. nov., isolated from seashore sand.</title>
        <authorList>
            <person name="Matsumoto A."/>
            <person name="Kasai H."/>
            <person name="Matsuo Y."/>
            <person name="Shizuri Y."/>
            <person name="Ichikawa N."/>
            <person name="Fujita N."/>
            <person name="Omura S."/>
            <person name="Takahashi Y."/>
        </authorList>
    </citation>
    <scope>NUCLEOTIDE SEQUENCE [LARGE SCALE GENOMIC DNA]</scope>
    <source>
        <strain evidence="5">NBRC 103263 / KCTC 29153 / YM16-304</strain>
    </source>
</reference>
<keyword evidence="1" id="KW-0547">Nucleotide-binding</keyword>
<keyword evidence="2" id="KW-1133">Transmembrane helix</keyword>
<dbReference type="SUPFAM" id="SSF140990">
    <property type="entry name" value="FtsH protease domain-like"/>
    <property type="match status" value="1"/>
</dbReference>
<keyword evidence="2" id="KW-0812">Transmembrane</keyword>
<dbReference type="InterPro" id="IPR003959">
    <property type="entry name" value="ATPase_AAA_core"/>
</dbReference>
<comment type="similarity">
    <text evidence="1">Belongs to the AAA ATPase family.</text>
</comment>
<keyword evidence="5" id="KW-1185">Reference proteome</keyword>
<name>A0A6C7E892_ILUCY</name>
<dbReference type="GO" id="GO:0005524">
    <property type="term" value="F:ATP binding"/>
    <property type="evidence" value="ECO:0007669"/>
    <property type="project" value="UniProtKB-KW"/>
</dbReference>
<dbReference type="EMBL" id="AP012057">
    <property type="protein sequence ID" value="BAN02640.1"/>
    <property type="molecule type" value="Genomic_DNA"/>
</dbReference>
<dbReference type="GO" id="GO:0006508">
    <property type="term" value="P:proteolysis"/>
    <property type="evidence" value="ECO:0007669"/>
    <property type="project" value="InterPro"/>
</dbReference>
<dbReference type="Gene3D" id="1.20.58.760">
    <property type="entry name" value="Peptidase M41"/>
    <property type="match status" value="1"/>
</dbReference>
<keyword evidence="1" id="KW-0067">ATP-binding</keyword>
<proteinExistence type="inferred from homology"/>
<accession>A0A6C7E892</accession>
<sequence>MPHRRQERDRSMDITRLSSGAMLSGDDIDANANRERMRQQRLRRKLYLLSPIFAYLVYRLVTDNPIRPGIPGWLTGNPEIIIALGLICILGAVILIPFLTTGRSPHTVLRAEDSNVRLDDVVGADQTKREAIDSMNLFLASETFEEVMGGKPRRGVLFEGPPGTGKTYLAKAMAAEAGVPFHFVSASEFQSMYYGQTNKKIRTFFKNLRKAAREEGGAIGYIEEFDAIGGARSGMNTGSQREGIVGVVNELLVQMQSFDLPSGRDKFKMVWVDWFNKYLPPHRRLKRPKSPMANILIVAATNRAADLDPALLRPGRFDRTIGFNVPARKDRIEIAQYYLDRKSHDDEVTAVLIADVSAGYTPVRIEKLLDEALIIALRDGRTSMRMGDVLSAQLVTEIGVAQEMGYHPDERRRIAIHEAGHALTAVLTRRDVKVASILRRASALGLVAHGDAEERFLKTPSDARDLICVALAGRAAEQQEYGEASSGISSDLAYATNIASQLVGQLGNGPGLLSLEAAAMPTAANIVAKVLSDEVSREAAEAYMVEGAERASLMVEKYRAALYEIADALCENDEVEGDQIRAIVAGYTDISERRGPVRIKAPI</sequence>
<dbReference type="GO" id="GO:0016887">
    <property type="term" value="F:ATP hydrolysis activity"/>
    <property type="evidence" value="ECO:0007669"/>
    <property type="project" value="InterPro"/>
</dbReference>
<evidence type="ECO:0000256" key="1">
    <source>
        <dbReference type="RuleBase" id="RU003651"/>
    </source>
</evidence>
<dbReference type="PROSITE" id="PS00674">
    <property type="entry name" value="AAA"/>
    <property type="match status" value="1"/>
</dbReference>
<dbReference type="GO" id="GO:0004176">
    <property type="term" value="F:ATP-dependent peptidase activity"/>
    <property type="evidence" value="ECO:0007669"/>
    <property type="project" value="InterPro"/>
</dbReference>
<dbReference type="Pfam" id="PF00004">
    <property type="entry name" value="AAA"/>
    <property type="match status" value="1"/>
</dbReference>
<gene>
    <name evidence="4" type="ORF">YM304_23260</name>
</gene>
<dbReference type="GO" id="GO:0030163">
    <property type="term" value="P:protein catabolic process"/>
    <property type="evidence" value="ECO:0007669"/>
    <property type="project" value="TreeGrafter"/>
</dbReference>
<feature type="domain" description="AAA+ ATPase" evidence="3">
    <location>
        <begin position="152"/>
        <end position="327"/>
    </location>
</feature>
<dbReference type="InterPro" id="IPR000642">
    <property type="entry name" value="Peptidase_M41"/>
</dbReference>
<dbReference type="InterPro" id="IPR027417">
    <property type="entry name" value="P-loop_NTPase"/>
</dbReference>
<feature type="transmembrane region" description="Helical" evidence="2">
    <location>
        <begin position="46"/>
        <end position="61"/>
    </location>
</feature>
<dbReference type="SMART" id="SM00382">
    <property type="entry name" value="AAA"/>
    <property type="match status" value="1"/>
</dbReference>
<dbReference type="AlphaFoldDB" id="A0A6C7E892"/>
<dbReference type="InterPro" id="IPR037219">
    <property type="entry name" value="Peptidase_M41-like"/>
</dbReference>
<dbReference type="KEGG" id="aym:YM304_23260"/>
<dbReference type="Gene3D" id="1.10.8.60">
    <property type="match status" value="1"/>
</dbReference>
<protein>
    <submittedName>
        <fullName evidence="4">Peptidase M41 family protein</fullName>
    </submittedName>
</protein>
<dbReference type="Pfam" id="PF01434">
    <property type="entry name" value="Peptidase_M41"/>
    <property type="match status" value="1"/>
</dbReference>
<dbReference type="InterPro" id="IPR003593">
    <property type="entry name" value="AAA+_ATPase"/>
</dbReference>
<dbReference type="SUPFAM" id="SSF52540">
    <property type="entry name" value="P-loop containing nucleoside triphosphate hydrolases"/>
    <property type="match status" value="1"/>
</dbReference>
<evidence type="ECO:0000313" key="5">
    <source>
        <dbReference type="Proteomes" id="UP000011863"/>
    </source>
</evidence>
<evidence type="ECO:0000259" key="3">
    <source>
        <dbReference type="SMART" id="SM00382"/>
    </source>
</evidence>
<dbReference type="PANTHER" id="PTHR23076:SF97">
    <property type="entry name" value="ATP-DEPENDENT ZINC METALLOPROTEASE YME1L1"/>
    <property type="match status" value="1"/>
</dbReference>